<dbReference type="PROSITE" id="PS50006">
    <property type="entry name" value="FHA_DOMAIN"/>
    <property type="match status" value="1"/>
</dbReference>
<dbReference type="Pfam" id="PF00498">
    <property type="entry name" value="FHA"/>
    <property type="match status" value="1"/>
</dbReference>
<evidence type="ECO:0000313" key="4">
    <source>
        <dbReference type="Proteomes" id="UP000199034"/>
    </source>
</evidence>
<name>A0A1G6I7L1_9ACTN</name>
<sequence>MTVAPTGLRSYRPGDWYAVLGGPDSGHIAVLVPPSERSRVAALWELVDGGAGADEVLDALIAGGLRSLPGFVLVADVGDRVRVVLRGPARAGIDTFDGPVALDGADATTWVERVLPGVRSVRIDVADHAEGADRPIDDGLVRVGRLDRPPYVEAADDPAPVPVPTPTPERVEPPVLEPVAALVEEPVDEEPVQEEAAVEEVVEEASFADELGDELSDEPTEAIDLSELPDLPPPPPAPPVPPLPPLAVVPPIPTVPPPPPVPGGWDPADHDGTTRTPGPGTGDDFERAQPGIPGQPQAPAVTARPVARLSFSGGELVDVDRVVLVGRAPEARRFTATDQPRLVTVSSPHQEISSTHLEIRPGSGADHGSAVVTDLGSTNGTVLVQPGLPPEVLQPGVAVQLLPGAVVDLGDGVTIRVSNP</sequence>
<dbReference type="PROSITE" id="PS50007">
    <property type="entry name" value="PIPLC_X_DOMAIN"/>
    <property type="match status" value="1"/>
</dbReference>
<feature type="region of interest" description="Disordered" evidence="2">
    <location>
        <begin position="151"/>
        <end position="172"/>
    </location>
</feature>
<dbReference type="RefSeq" id="WP_090849647.1">
    <property type="nucleotide sequence ID" value="NZ_FMZM01000001.1"/>
</dbReference>
<dbReference type="EMBL" id="FMZM01000001">
    <property type="protein sequence ID" value="SDC02418.1"/>
    <property type="molecule type" value="Genomic_DNA"/>
</dbReference>
<dbReference type="InterPro" id="IPR008984">
    <property type="entry name" value="SMAD_FHA_dom_sf"/>
</dbReference>
<keyword evidence="4" id="KW-1185">Reference proteome</keyword>
<reference evidence="3 4" key="1">
    <citation type="submission" date="2016-10" db="EMBL/GenBank/DDBJ databases">
        <authorList>
            <person name="de Groot N.N."/>
        </authorList>
    </citation>
    <scope>NUCLEOTIDE SEQUENCE [LARGE SCALE GENOMIC DNA]</scope>
    <source>
        <strain evidence="3 4">CGMCC 4.6858</strain>
    </source>
</reference>
<proteinExistence type="predicted"/>
<accession>A0A1G6I7L1</accession>
<feature type="region of interest" description="Disordered" evidence="2">
    <location>
        <begin position="255"/>
        <end position="284"/>
    </location>
</feature>
<dbReference type="Gene3D" id="2.60.200.20">
    <property type="match status" value="1"/>
</dbReference>
<evidence type="ECO:0000256" key="2">
    <source>
        <dbReference type="SAM" id="MobiDB-lite"/>
    </source>
</evidence>
<evidence type="ECO:0000256" key="1">
    <source>
        <dbReference type="ARBA" id="ARBA00022553"/>
    </source>
</evidence>
<gene>
    <name evidence="3" type="ORF">SAMN05421872_10184</name>
</gene>
<dbReference type="SUPFAM" id="SSF49879">
    <property type="entry name" value="SMAD/FHA domain"/>
    <property type="match status" value="1"/>
</dbReference>
<dbReference type="STRING" id="1045774.SAMN05421872_10184"/>
<keyword evidence="1" id="KW-0597">Phosphoprotein</keyword>
<dbReference type="AlphaFoldDB" id="A0A1G6I7L1"/>
<dbReference type="InterPro" id="IPR000253">
    <property type="entry name" value="FHA_dom"/>
</dbReference>
<dbReference type="OrthoDB" id="5485098at2"/>
<dbReference type="Proteomes" id="UP000199034">
    <property type="component" value="Unassembled WGS sequence"/>
</dbReference>
<evidence type="ECO:0000313" key="3">
    <source>
        <dbReference type="EMBL" id="SDC02418.1"/>
    </source>
</evidence>
<protein>
    <submittedName>
        <fullName evidence="3">FHA domain-containing protein</fullName>
    </submittedName>
</protein>
<organism evidence="3 4">
    <name type="scientific">Nocardioides lianchengensis</name>
    <dbReference type="NCBI Taxonomy" id="1045774"/>
    <lineage>
        <taxon>Bacteria</taxon>
        <taxon>Bacillati</taxon>
        <taxon>Actinomycetota</taxon>
        <taxon>Actinomycetes</taxon>
        <taxon>Propionibacteriales</taxon>
        <taxon>Nocardioidaceae</taxon>
        <taxon>Nocardioides</taxon>
    </lineage>
</organism>